<feature type="region of interest" description="Disordered" evidence="1">
    <location>
        <begin position="104"/>
        <end position="125"/>
    </location>
</feature>
<keyword evidence="2" id="KW-1133">Transmembrane helix</keyword>
<keyword evidence="2" id="KW-0472">Membrane</keyword>
<name>A0ABZ0YTL0_9GAMM</name>
<organism evidence="3 4">
    <name type="scientific">Vreelandella neptunia</name>
    <dbReference type="NCBI Taxonomy" id="115551"/>
    <lineage>
        <taxon>Bacteria</taxon>
        <taxon>Pseudomonadati</taxon>
        <taxon>Pseudomonadota</taxon>
        <taxon>Gammaproteobacteria</taxon>
        <taxon>Oceanospirillales</taxon>
        <taxon>Halomonadaceae</taxon>
        <taxon>Vreelandella</taxon>
    </lineage>
</organism>
<evidence type="ECO:0000313" key="4">
    <source>
        <dbReference type="Proteomes" id="UP001324794"/>
    </source>
</evidence>
<accession>A0ABZ0YTL0</accession>
<sequence>MSAQTIPDRERWSGWVTFAWLLAILACIGGVAIIAIAGSIEVPRENGFGRVETVREANVFIWSLGIGQAVSALMLAALFSMINSIYKNSCLLVGLQSEVEPSLKEDAPNRSWPQSSNMTPDANGPRVVKISDKSPLFDKAYVDWYLTKANGSNISSSKDIKPVLKLGENSFIFTKPTGEQVTINTTVNSDLRLHMTLSR</sequence>
<feature type="compositionally biased region" description="Polar residues" evidence="1">
    <location>
        <begin position="111"/>
        <end position="120"/>
    </location>
</feature>
<proteinExistence type="predicted"/>
<protein>
    <submittedName>
        <fullName evidence="3">Uncharacterized protein</fullName>
    </submittedName>
</protein>
<dbReference type="Proteomes" id="UP001324794">
    <property type="component" value="Chromosome"/>
</dbReference>
<evidence type="ECO:0000256" key="1">
    <source>
        <dbReference type="SAM" id="MobiDB-lite"/>
    </source>
</evidence>
<evidence type="ECO:0000313" key="3">
    <source>
        <dbReference type="EMBL" id="WQH14627.1"/>
    </source>
</evidence>
<reference evidence="3 4" key="1">
    <citation type="submission" date="2023-11" db="EMBL/GenBank/DDBJ databases">
        <title>MicrobeMod: A computational toolkit for identifying prokaryotic methylation and restriction-modification with nanopore sequencing.</title>
        <authorList>
            <person name="Crits-Christoph A."/>
            <person name="Kang S.C."/>
            <person name="Lee H."/>
            <person name="Ostrov N."/>
        </authorList>
    </citation>
    <scope>NUCLEOTIDE SEQUENCE [LARGE SCALE GENOMIC DNA]</scope>
    <source>
        <strain evidence="3 4">ATCC BAA-805</strain>
    </source>
</reference>
<feature type="transmembrane region" description="Helical" evidence="2">
    <location>
        <begin position="60"/>
        <end position="79"/>
    </location>
</feature>
<keyword evidence="4" id="KW-1185">Reference proteome</keyword>
<dbReference type="EMBL" id="CP140255">
    <property type="protein sequence ID" value="WQH14627.1"/>
    <property type="molecule type" value="Genomic_DNA"/>
</dbReference>
<feature type="transmembrane region" description="Helical" evidence="2">
    <location>
        <begin position="12"/>
        <end position="40"/>
    </location>
</feature>
<dbReference type="RefSeq" id="WP_223288791.1">
    <property type="nucleotide sequence ID" value="NZ_CP140255.1"/>
</dbReference>
<gene>
    <name evidence="3" type="ORF">SR894_08830</name>
</gene>
<evidence type="ECO:0000256" key="2">
    <source>
        <dbReference type="SAM" id="Phobius"/>
    </source>
</evidence>
<keyword evidence="2" id="KW-0812">Transmembrane</keyword>